<evidence type="ECO:0000256" key="4">
    <source>
        <dbReference type="ARBA" id="ARBA00022692"/>
    </source>
</evidence>
<dbReference type="PANTHER" id="PTHR23517:SF15">
    <property type="entry name" value="PROTON-DEPENDENT OLIGOPEPTIDE FAMILY TRANSPORT PROTEIN"/>
    <property type="match status" value="1"/>
</dbReference>
<evidence type="ECO:0000313" key="11">
    <source>
        <dbReference type="EMBL" id="MDE5417879.1"/>
    </source>
</evidence>
<organism evidence="11 12">
    <name type="scientific">Paralabilibaculum antarcticum</name>
    <dbReference type="NCBI Taxonomy" id="2912572"/>
    <lineage>
        <taxon>Bacteria</taxon>
        <taxon>Pseudomonadati</taxon>
        <taxon>Bacteroidota</taxon>
        <taxon>Bacteroidia</taxon>
        <taxon>Marinilabiliales</taxon>
        <taxon>Marinifilaceae</taxon>
        <taxon>Paralabilibaculum</taxon>
    </lineage>
</organism>
<keyword evidence="3" id="KW-1003">Cell membrane</keyword>
<dbReference type="InterPro" id="IPR020846">
    <property type="entry name" value="MFS_dom"/>
</dbReference>
<name>A0ABT5VR24_9BACT</name>
<feature type="transmembrane region" description="Helical" evidence="9">
    <location>
        <begin position="102"/>
        <end position="123"/>
    </location>
</feature>
<dbReference type="InterPro" id="IPR000109">
    <property type="entry name" value="POT_fam"/>
</dbReference>
<dbReference type="InterPro" id="IPR050171">
    <property type="entry name" value="MFS_Transporters"/>
</dbReference>
<evidence type="ECO:0000313" key="12">
    <source>
        <dbReference type="Proteomes" id="UP001528920"/>
    </source>
</evidence>
<proteinExistence type="inferred from homology"/>
<feature type="transmembrane region" description="Helical" evidence="9">
    <location>
        <begin position="370"/>
        <end position="389"/>
    </location>
</feature>
<accession>A0ABT5VR24</accession>
<dbReference type="EMBL" id="JAKJSC010000001">
    <property type="protein sequence ID" value="MDE5417879.1"/>
    <property type="molecule type" value="Genomic_DNA"/>
</dbReference>
<sequence>MFKGHPKGLIPAALANMGERFGFYTMMAILVLFLQAKFGLDGTAAGWIYATFYSSIYFLAILGGVIADKTKNYKGTILAGLLMMAFGYVLLAIPTPTPVPNLTLYLVATCVALAVIAFGNGLFKGNLQALVGQMYDDPKYDKVRDSGFSLFYMFINIGGIFAPMIAPSIRSWWLARSGFEYNANLPELCHQHLGGTLTEKAAERFHEIANQVSASPITDYTAFCNDYLNVFNEGFHYAFAVAIVAMLISLVIYLKNKANFPDPAKKAAEAKANNTTVTQMDVKEVKQRIYALLAVFGVVIFFWFSFHQNGLTLTMFARDYTVLNIGGFSFDPEIFQMANPFFVVFLTPVVVGIFGWLRNRGIEPSTPKKIAIGMFIAALAYVLMTFGSLNVPLFSEVTEMGGLPEADKVTPFLLVGAYFILTVAELFISPLGISFVSKVAPPQYQGLMQGLWLGATGAGNQLLVFGAMLYVGVPIWLTWTVFIGACAISMIIMLVMVKWLERVSE</sequence>
<evidence type="ECO:0000256" key="3">
    <source>
        <dbReference type="ARBA" id="ARBA00022475"/>
    </source>
</evidence>
<dbReference type="Gene3D" id="1.20.1250.20">
    <property type="entry name" value="MFS general substrate transporter like domains"/>
    <property type="match status" value="2"/>
</dbReference>
<keyword evidence="5" id="KW-0653">Protein transport</keyword>
<gene>
    <name evidence="11" type="ORF">L3049_07645</name>
</gene>
<keyword evidence="7 9" id="KW-0472">Membrane</keyword>
<feature type="domain" description="Major facilitator superfamily (MFS) profile" evidence="10">
    <location>
        <begin position="1"/>
        <end position="257"/>
    </location>
</feature>
<evidence type="ECO:0000256" key="8">
    <source>
        <dbReference type="RuleBase" id="RU003755"/>
    </source>
</evidence>
<feature type="transmembrane region" description="Helical" evidence="9">
    <location>
        <begin position="21"/>
        <end position="40"/>
    </location>
</feature>
<dbReference type="InterPro" id="IPR005279">
    <property type="entry name" value="Dipep/tripep_permease"/>
</dbReference>
<protein>
    <submittedName>
        <fullName evidence="11">Peptide MFS transporter</fullName>
    </submittedName>
</protein>
<keyword evidence="2 8" id="KW-0813">Transport</keyword>
<dbReference type="RefSeq" id="WP_275109215.1">
    <property type="nucleotide sequence ID" value="NZ_JAKJSC010000001.1"/>
</dbReference>
<dbReference type="InterPro" id="IPR018456">
    <property type="entry name" value="PTR2_symporter_CS"/>
</dbReference>
<evidence type="ECO:0000259" key="10">
    <source>
        <dbReference type="PROSITE" id="PS50850"/>
    </source>
</evidence>
<evidence type="ECO:0000256" key="7">
    <source>
        <dbReference type="ARBA" id="ARBA00023136"/>
    </source>
</evidence>
<keyword evidence="6 9" id="KW-1133">Transmembrane helix</keyword>
<feature type="transmembrane region" description="Helical" evidence="9">
    <location>
        <begin position="77"/>
        <end position="96"/>
    </location>
</feature>
<feature type="transmembrane region" description="Helical" evidence="9">
    <location>
        <begin position="337"/>
        <end position="358"/>
    </location>
</feature>
<dbReference type="CDD" id="cd17346">
    <property type="entry name" value="MFS_DtpA_like"/>
    <property type="match status" value="1"/>
</dbReference>
<evidence type="ECO:0000256" key="9">
    <source>
        <dbReference type="SAM" id="Phobius"/>
    </source>
</evidence>
<dbReference type="InterPro" id="IPR036259">
    <property type="entry name" value="MFS_trans_sf"/>
</dbReference>
<keyword evidence="4 8" id="KW-0812">Transmembrane</keyword>
<reference evidence="11 12" key="1">
    <citation type="submission" date="2022-01" db="EMBL/GenBank/DDBJ databases">
        <title>Labilibaculum sp. nov, a marine bacterium isolated from Antarctica.</title>
        <authorList>
            <person name="Dai W."/>
        </authorList>
    </citation>
    <scope>NUCLEOTIDE SEQUENCE [LARGE SCALE GENOMIC DNA]</scope>
    <source>
        <strain evidence="11 12">DW002</strain>
    </source>
</reference>
<dbReference type="Pfam" id="PF00854">
    <property type="entry name" value="PTR2"/>
    <property type="match status" value="2"/>
</dbReference>
<evidence type="ECO:0000256" key="5">
    <source>
        <dbReference type="ARBA" id="ARBA00022856"/>
    </source>
</evidence>
<feature type="transmembrane region" description="Helical" evidence="9">
    <location>
        <begin position="450"/>
        <end position="470"/>
    </location>
</feature>
<dbReference type="SUPFAM" id="SSF103473">
    <property type="entry name" value="MFS general substrate transporter"/>
    <property type="match status" value="2"/>
</dbReference>
<feature type="transmembrane region" description="Helical" evidence="9">
    <location>
        <begin position="289"/>
        <end position="306"/>
    </location>
</feature>
<dbReference type="Proteomes" id="UP001528920">
    <property type="component" value="Unassembled WGS sequence"/>
</dbReference>
<feature type="transmembrane region" description="Helical" evidence="9">
    <location>
        <begin position="46"/>
        <end position="65"/>
    </location>
</feature>
<keyword evidence="5" id="KW-0571">Peptide transport</keyword>
<comment type="similarity">
    <text evidence="8">Belongs to the major facilitator superfamily. Proton-dependent oligopeptide transporter (POT/PTR) (TC 2.A.17) family.</text>
</comment>
<dbReference type="PANTHER" id="PTHR23517">
    <property type="entry name" value="RESISTANCE PROTEIN MDTM, PUTATIVE-RELATED-RELATED"/>
    <property type="match status" value="1"/>
</dbReference>
<dbReference type="PROSITE" id="PS01023">
    <property type="entry name" value="PTR2_2"/>
    <property type="match status" value="1"/>
</dbReference>
<feature type="transmembrane region" description="Helical" evidence="9">
    <location>
        <begin position="476"/>
        <end position="497"/>
    </location>
</feature>
<feature type="transmembrane region" description="Helical" evidence="9">
    <location>
        <begin position="409"/>
        <end position="429"/>
    </location>
</feature>
<comment type="caution">
    <text evidence="11">The sequence shown here is derived from an EMBL/GenBank/DDBJ whole genome shotgun (WGS) entry which is preliminary data.</text>
</comment>
<evidence type="ECO:0000256" key="6">
    <source>
        <dbReference type="ARBA" id="ARBA00022989"/>
    </source>
</evidence>
<keyword evidence="12" id="KW-1185">Reference proteome</keyword>
<evidence type="ECO:0000256" key="1">
    <source>
        <dbReference type="ARBA" id="ARBA00004651"/>
    </source>
</evidence>
<dbReference type="PROSITE" id="PS50850">
    <property type="entry name" value="MFS"/>
    <property type="match status" value="1"/>
</dbReference>
<feature type="transmembrane region" description="Helical" evidence="9">
    <location>
        <begin position="149"/>
        <end position="169"/>
    </location>
</feature>
<feature type="transmembrane region" description="Helical" evidence="9">
    <location>
        <begin position="235"/>
        <end position="254"/>
    </location>
</feature>
<comment type="subcellular location">
    <subcellularLocation>
        <location evidence="1">Cell membrane</location>
        <topology evidence="1">Multi-pass membrane protein</topology>
    </subcellularLocation>
    <subcellularLocation>
        <location evidence="8">Membrane</location>
        <topology evidence="8">Multi-pass membrane protein</topology>
    </subcellularLocation>
</comment>
<evidence type="ECO:0000256" key="2">
    <source>
        <dbReference type="ARBA" id="ARBA00022448"/>
    </source>
</evidence>